<comment type="function">
    <text evidence="1">Involved in chromosome partition. Localize to both poles of the predivisional cell following completion of DNA replication.</text>
</comment>
<dbReference type="CDD" id="cd02042">
    <property type="entry name" value="ParAB_family"/>
    <property type="match status" value="1"/>
</dbReference>
<dbReference type="PANTHER" id="PTHR13696:SF52">
    <property type="entry name" value="PARA FAMILY PROTEIN CT_582"/>
    <property type="match status" value="1"/>
</dbReference>
<evidence type="ECO:0000259" key="3">
    <source>
        <dbReference type="Pfam" id="PF13614"/>
    </source>
</evidence>
<comment type="caution">
    <text evidence="4">The sequence shown here is derived from an EMBL/GenBank/DDBJ whole genome shotgun (WGS) entry which is preliminary data.</text>
</comment>
<dbReference type="AlphaFoldDB" id="A0A6N4RA00"/>
<dbReference type="InterPro" id="IPR025669">
    <property type="entry name" value="AAA_dom"/>
</dbReference>
<gene>
    <name evidence="4" type="ORF">DI628_08435</name>
</gene>
<dbReference type="Gene3D" id="3.40.50.300">
    <property type="entry name" value="P-loop containing nucleotide triphosphate hydrolases"/>
    <property type="match status" value="1"/>
</dbReference>
<evidence type="ECO:0000313" key="5">
    <source>
        <dbReference type="Proteomes" id="UP000320948"/>
    </source>
</evidence>
<dbReference type="Pfam" id="PF13614">
    <property type="entry name" value="AAA_31"/>
    <property type="match status" value="1"/>
</dbReference>
<dbReference type="EMBL" id="VAFM01000002">
    <property type="protein sequence ID" value="TKW60904.1"/>
    <property type="molecule type" value="Genomic_DNA"/>
</dbReference>
<dbReference type="PROSITE" id="PS51257">
    <property type="entry name" value="PROKAR_LIPOPROTEIN"/>
    <property type="match status" value="1"/>
</dbReference>
<dbReference type="FunFam" id="3.40.50.300:FF:000285">
    <property type="entry name" value="Sporulation initiation inhibitor Soj"/>
    <property type="match status" value="1"/>
</dbReference>
<evidence type="ECO:0000313" key="4">
    <source>
        <dbReference type="EMBL" id="TKW60904.1"/>
    </source>
</evidence>
<accession>A0A6N4RA00</accession>
<name>A0A6N4RA00_BLAVI</name>
<protein>
    <recommendedName>
        <fullName evidence="2">Chromosome partitioning protein ParA</fullName>
    </recommendedName>
</protein>
<dbReference type="InterPro" id="IPR050678">
    <property type="entry name" value="DNA_Partitioning_ATPase"/>
</dbReference>
<feature type="domain" description="AAA" evidence="3">
    <location>
        <begin position="4"/>
        <end position="179"/>
    </location>
</feature>
<organism evidence="4 5">
    <name type="scientific">Blastochloris viridis</name>
    <name type="common">Rhodopseudomonas viridis</name>
    <dbReference type="NCBI Taxonomy" id="1079"/>
    <lineage>
        <taxon>Bacteria</taxon>
        <taxon>Pseudomonadati</taxon>
        <taxon>Pseudomonadota</taxon>
        <taxon>Alphaproteobacteria</taxon>
        <taxon>Hyphomicrobiales</taxon>
        <taxon>Blastochloridaceae</taxon>
        <taxon>Blastochloris</taxon>
    </lineage>
</organism>
<reference evidence="4 5" key="1">
    <citation type="journal article" date="2017" name="Nat. Commun.">
        <title>In situ click chemistry generation of cyclooxygenase-2 inhibitors.</title>
        <authorList>
            <person name="Bhardwaj A."/>
            <person name="Kaur J."/>
            <person name="Wuest M."/>
            <person name="Wuest F."/>
        </authorList>
    </citation>
    <scope>NUCLEOTIDE SEQUENCE [LARGE SCALE GENOMIC DNA]</scope>
    <source>
        <strain evidence="4">S2_018_000_R2_106</strain>
    </source>
</reference>
<evidence type="ECO:0000256" key="1">
    <source>
        <dbReference type="ARBA" id="ARBA00057242"/>
    </source>
</evidence>
<dbReference type="PANTHER" id="PTHR13696">
    <property type="entry name" value="P-LOOP CONTAINING NUCLEOSIDE TRIPHOSPHATE HYDROLASE"/>
    <property type="match status" value="1"/>
</dbReference>
<proteinExistence type="predicted"/>
<evidence type="ECO:0000256" key="2">
    <source>
        <dbReference type="ARBA" id="ARBA00074747"/>
    </source>
</evidence>
<dbReference type="InterPro" id="IPR027417">
    <property type="entry name" value="P-loop_NTPase"/>
</dbReference>
<dbReference type="Proteomes" id="UP000320948">
    <property type="component" value="Unassembled WGS sequence"/>
</dbReference>
<dbReference type="SUPFAM" id="SSF52540">
    <property type="entry name" value="P-loop containing nucleoside triphosphate hydrolases"/>
    <property type="match status" value="1"/>
</dbReference>
<sequence length="274" mass="29380">MATRIITLSNQKGGVGKTTTAINLATALAACGNRVLVVDFDPQGNTTTGFGIDKRNLSASSYSLVMGETDLSQSTIATSVPGLWLVPSTIHLSGAEVELVPVMARENRLKDALLPAQEVYDYVFIDSPPSLGLLTINALVASTDVMIPLQCEFFAMEGLSQLFKTIDLVKRNLNPQLEMMGVLLTMFDKRNNLAQQVVNDVREHLGDKVFDTIIPRNVRLSEAPSHGAPGLIYDVKSPGSQAYIRLAAELMQRLTVPVAPEAAAASSQTPAQAA</sequence>